<accession>A0ABT3RT24</accession>
<organism evidence="2 3">
    <name type="scientific">Mangrovivirga halotolerans</name>
    <dbReference type="NCBI Taxonomy" id="2993936"/>
    <lineage>
        <taxon>Bacteria</taxon>
        <taxon>Pseudomonadati</taxon>
        <taxon>Bacteroidota</taxon>
        <taxon>Cytophagia</taxon>
        <taxon>Cytophagales</taxon>
        <taxon>Mangrovivirgaceae</taxon>
        <taxon>Mangrovivirga</taxon>
    </lineage>
</organism>
<name>A0ABT3RT24_9BACT</name>
<proteinExistence type="predicted"/>
<evidence type="ECO:0000313" key="3">
    <source>
        <dbReference type="Proteomes" id="UP001209885"/>
    </source>
</evidence>
<comment type="caution">
    <text evidence="2">The sequence shown here is derived from an EMBL/GenBank/DDBJ whole genome shotgun (WGS) entry which is preliminary data.</text>
</comment>
<evidence type="ECO:0000256" key="1">
    <source>
        <dbReference type="SAM" id="Phobius"/>
    </source>
</evidence>
<gene>
    <name evidence="2" type="ORF">OO013_13685</name>
</gene>
<reference evidence="2 3" key="1">
    <citation type="submission" date="2022-11" db="EMBL/GenBank/DDBJ databases">
        <title>The characterization of three novel Bacteroidetes species and genomic analysis of their roles in tidal elemental geochemical cycles.</title>
        <authorList>
            <person name="Ma K."/>
        </authorList>
    </citation>
    <scope>NUCLEOTIDE SEQUENCE [LARGE SCALE GENOMIC DNA]</scope>
    <source>
        <strain evidence="2 3">M17</strain>
    </source>
</reference>
<dbReference type="Proteomes" id="UP001209885">
    <property type="component" value="Unassembled WGS sequence"/>
</dbReference>
<keyword evidence="1" id="KW-0812">Transmembrane</keyword>
<evidence type="ECO:0000313" key="2">
    <source>
        <dbReference type="EMBL" id="MCX2744929.1"/>
    </source>
</evidence>
<dbReference type="RefSeq" id="WP_266057462.1">
    <property type="nucleotide sequence ID" value="NZ_JAPFQN010000006.1"/>
</dbReference>
<dbReference type="EMBL" id="JAPFQN010000006">
    <property type="protein sequence ID" value="MCX2744929.1"/>
    <property type="molecule type" value="Genomic_DNA"/>
</dbReference>
<evidence type="ECO:0008006" key="4">
    <source>
        <dbReference type="Google" id="ProtNLM"/>
    </source>
</evidence>
<protein>
    <recommendedName>
        <fullName evidence="4">DUF2846 domain-containing protein</fullName>
    </recommendedName>
</protein>
<dbReference type="PROSITE" id="PS51257">
    <property type="entry name" value="PROKAR_LIPOPROTEIN"/>
    <property type="match status" value="1"/>
</dbReference>
<keyword evidence="1" id="KW-1133">Transmembrane helix</keyword>
<keyword evidence="3" id="KW-1185">Reference proteome</keyword>
<sequence>MKSFKSFHEQILIYLRFAFIFTILPVVVIISLSGCETDKNLYIYLSNESYDQKEIPIKVFIDDSLYIEETSHFSIVSNSFDSYVFKLDNGDHEIKVVTDDLMEIKTIDFPKEKYVTILYRYKLLGQEGREFYKNLYGKDHGYDTVLKPKQILIGIEESQDYIMY</sequence>
<keyword evidence="1" id="KW-0472">Membrane</keyword>
<feature type="transmembrane region" description="Helical" evidence="1">
    <location>
        <begin position="12"/>
        <end position="32"/>
    </location>
</feature>